<evidence type="ECO:0000256" key="3">
    <source>
        <dbReference type="SAM" id="MobiDB-lite"/>
    </source>
</evidence>
<dbReference type="GO" id="GO:0000976">
    <property type="term" value="F:transcription cis-regulatory region binding"/>
    <property type="evidence" value="ECO:0007669"/>
    <property type="project" value="TreeGrafter"/>
</dbReference>
<evidence type="ECO:0000259" key="4">
    <source>
        <dbReference type="PROSITE" id="PS50048"/>
    </source>
</evidence>
<feature type="domain" description="Zn(2)-C6 fungal-type" evidence="4">
    <location>
        <begin position="83"/>
        <end position="111"/>
    </location>
</feature>
<dbReference type="SMART" id="SM00066">
    <property type="entry name" value="GAL4"/>
    <property type="match status" value="1"/>
</dbReference>
<dbReference type="InterPro" id="IPR021858">
    <property type="entry name" value="Fun_TF"/>
</dbReference>
<dbReference type="Gene3D" id="4.10.240.10">
    <property type="entry name" value="Zn(2)-C6 fungal-type DNA-binding domain"/>
    <property type="match status" value="1"/>
</dbReference>
<dbReference type="Pfam" id="PF11951">
    <property type="entry name" value="Fungal_trans_2"/>
    <property type="match status" value="1"/>
</dbReference>
<dbReference type="PANTHER" id="PTHR37534:SF47">
    <property type="entry name" value="ZN(2)-C6 FUNGAL-TYPE DOMAIN-CONTAINING PROTEIN"/>
    <property type="match status" value="1"/>
</dbReference>
<dbReference type="InterPro" id="IPR036864">
    <property type="entry name" value="Zn2-C6_fun-type_DNA-bd_sf"/>
</dbReference>
<keyword evidence="6" id="KW-1185">Reference proteome</keyword>
<dbReference type="CDD" id="cd00067">
    <property type="entry name" value="GAL4"/>
    <property type="match status" value="1"/>
</dbReference>
<dbReference type="GO" id="GO:0000981">
    <property type="term" value="F:DNA-binding transcription factor activity, RNA polymerase II-specific"/>
    <property type="evidence" value="ECO:0007669"/>
    <property type="project" value="InterPro"/>
</dbReference>
<evidence type="ECO:0000313" key="5">
    <source>
        <dbReference type="EMBL" id="KAF2419001.1"/>
    </source>
</evidence>
<organism evidence="5 6">
    <name type="scientific">Tothia fuscella</name>
    <dbReference type="NCBI Taxonomy" id="1048955"/>
    <lineage>
        <taxon>Eukaryota</taxon>
        <taxon>Fungi</taxon>
        <taxon>Dikarya</taxon>
        <taxon>Ascomycota</taxon>
        <taxon>Pezizomycotina</taxon>
        <taxon>Dothideomycetes</taxon>
        <taxon>Pleosporomycetidae</taxon>
        <taxon>Venturiales</taxon>
        <taxon>Cylindrosympodiaceae</taxon>
        <taxon>Tothia</taxon>
    </lineage>
</organism>
<dbReference type="EMBL" id="MU007121">
    <property type="protein sequence ID" value="KAF2419001.1"/>
    <property type="molecule type" value="Genomic_DNA"/>
</dbReference>
<feature type="region of interest" description="Disordered" evidence="3">
    <location>
        <begin position="23"/>
        <end position="52"/>
    </location>
</feature>
<dbReference type="GO" id="GO:0045944">
    <property type="term" value="P:positive regulation of transcription by RNA polymerase II"/>
    <property type="evidence" value="ECO:0007669"/>
    <property type="project" value="TreeGrafter"/>
</dbReference>
<gene>
    <name evidence="5" type="ORF">EJ08DRAFT_654115</name>
</gene>
<dbReference type="GO" id="GO:0005634">
    <property type="term" value="C:nucleus"/>
    <property type="evidence" value="ECO:0007669"/>
    <property type="project" value="UniProtKB-SubCell"/>
</dbReference>
<dbReference type="OrthoDB" id="3886144at2759"/>
<name>A0A9P4TTB8_9PEZI</name>
<dbReference type="AlphaFoldDB" id="A0A9P4TTB8"/>
<protein>
    <recommendedName>
        <fullName evidence="4">Zn(2)-C6 fungal-type domain-containing protein</fullName>
    </recommendedName>
</protein>
<dbReference type="InterPro" id="IPR001138">
    <property type="entry name" value="Zn2Cys6_DnaBD"/>
</dbReference>
<comment type="subcellular location">
    <subcellularLocation>
        <location evidence="1">Nucleus</location>
    </subcellularLocation>
</comment>
<dbReference type="GO" id="GO:0008270">
    <property type="term" value="F:zinc ion binding"/>
    <property type="evidence" value="ECO:0007669"/>
    <property type="project" value="InterPro"/>
</dbReference>
<reference evidence="5" key="1">
    <citation type="journal article" date="2020" name="Stud. Mycol.">
        <title>101 Dothideomycetes genomes: a test case for predicting lifestyles and emergence of pathogens.</title>
        <authorList>
            <person name="Haridas S."/>
            <person name="Albert R."/>
            <person name="Binder M."/>
            <person name="Bloem J."/>
            <person name="Labutti K."/>
            <person name="Salamov A."/>
            <person name="Andreopoulos B."/>
            <person name="Baker S."/>
            <person name="Barry K."/>
            <person name="Bills G."/>
            <person name="Bluhm B."/>
            <person name="Cannon C."/>
            <person name="Castanera R."/>
            <person name="Culley D."/>
            <person name="Daum C."/>
            <person name="Ezra D."/>
            <person name="Gonzalez J."/>
            <person name="Henrissat B."/>
            <person name="Kuo A."/>
            <person name="Liang C."/>
            <person name="Lipzen A."/>
            <person name="Lutzoni F."/>
            <person name="Magnuson J."/>
            <person name="Mondo S."/>
            <person name="Nolan M."/>
            <person name="Ohm R."/>
            <person name="Pangilinan J."/>
            <person name="Park H.-J."/>
            <person name="Ramirez L."/>
            <person name="Alfaro M."/>
            <person name="Sun H."/>
            <person name="Tritt A."/>
            <person name="Yoshinaga Y."/>
            <person name="Zwiers L.-H."/>
            <person name="Turgeon B."/>
            <person name="Goodwin S."/>
            <person name="Spatafora J."/>
            <person name="Crous P."/>
            <person name="Grigoriev I."/>
        </authorList>
    </citation>
    <scope>NUCLEOTIDE SEQUENCE</scope>
    <source>
        <strain evidence="5">CBS 130266</strain>
    </source>
</reference>
<dbReference type="PROSITE" id="PS50048">
    <property type="entry name" value="ZN2_CY6_FUNGAL_2"/>
    <property type="match status" value="1"/>
</dbReference>
<evidence type="ECO:0000256" key="2">
    <source>
        <dbReference type="ARBA" id="ARBA00023242"/>
    </source>
</evidence>
<accession>A0A9P4TTB8</accession>
<comment type="caution">
    <text evidence="5">The sequence shown here is derived from an EMBL/GenBank/DDBJ whole genome shotgun (WGS) entry which is preliminary data.</text>
</comment>
<dbReference type="SUPFAM" id="SSF57701">
    <property type="entry name" value="Zn2/Cys6 DNA-binding domain"/>
    <property type="match status" value="1"/>
</dbReference>
<evidence type="ECO:0000256" key="1">
    <source>
        <dbReference type="ARBA" id="ARBA00004123"/>
    </source>
</evidence>
<keyword evidence="2" id="KW-0539">Nucleus</keyword>
<proteinExistence type="predicted"/>
<sequence length="794" mass="88798">MAADTITIPSPLVFLTASSESAIEESHDCPSPKPAQISITTTKAKQQRKRNTTITTKLKTAEKAGETSCNGVEKKKQSKSRNGCVTCKAKRLKCDETKPTCQQCARRSVDCGGYRKDYKWRPFGEMSFTTGRPPGAKNKKDIVITTGHKPTPSQSTSPIEIVASGFEVQPFVQEEQTLKVEVQNDSDQAVALPQLHKEDNTSGEVSPEMFSLEDALSGFPMSPAMMNEPFPDMPGMPEENSNLQDLETGMPLFSEAEMIDATAAMMDFDQSISPPLLTPLDMGDHIFFNEDDEDVEDIMRNDFEDMDQKPWVMSLPDFYTSSMSSMGSLFPNTNLCSVPRGLDLPANGPEMLTLRFDRQTCGILSVKDGPTENPWRTLIWPLARDSPALYHAIASMTSFHTSKYQPELRVQGIDHMRTSIEALANGIATMRFDTAIATTLALAFAESWDTHVSTGINHIKGAKILVNQALTRHRQVAFAGEELERLKFLCNAWVYMDVLARLTSEDDDESNDFDAVYSKLAEPFQGESHLDPLMGAASTLFPIIGRVANLVRKVRRCNSNSPSIISHAMELKKLLQDWDPPALELKPEDPSIDLQHALQTAEAYRWATLLYLHQAVPEIPSETSVELGKKVMVYLATVPLSSRTVIVQIYPLIAASCEALDEEDRQWVRDRWLSMAQRMKIGVIDRCAEVVKEVWDRRDEYELCTSKKIVPLKQELSFDMDGSVMCGLDIEWGDPFGERRRRLNTLSLPNSNLNCPRKASRDAASGEVDHAFTARGRLHWLGVMKEWNWEVLLG</sequence>
<dbReference type="Proteomes" id="UP000800235">
    <property type="component" value="Unassembled WGS sequence"/>
</dbReference>
<dbReference type="Pfam" id="PF00172">
    <property type="entry name" value="Zn_clus"/>
    <property type="match status" value="1"/>
</dbReference>
<evidence type="ECO:0000313" key="6">
    <source>
        <dbReference type="Proteomes" id="UP000800235"/>
    </source>
</evidence>
<dbReference type="PROSITE" id="PS00463">
    <property type="entry name" value="ZN2_CY6_FUNGAL_1"/>
    <property type="match status" value="1"/>
</dbReference>
<dbReference type="PANTHER" id="PTHR37534">
    <property type="entry name" value="TRANSCRIPTIONAL ACTIVATOR PROTEIN UGA3"/>
    <property type="match status" value="1"/>
</dbReference>